<name>A0ABW4SIC8_9BACL</name>
<dbReference type="Proteomes" id="UP001597218">
    <property type="component" value="Unassembled WGS sequence"/>
</dbReference>
<dbReference type="Pfam" id="PF13027">
    <property type="entry name" value="DUF3888"/>
    <property type="match status" value="1"/>
</dbReference>
<reference evidence="3" key="1">
    <citation type="journal article" date="2019" name="Int. J. Syst. Evol. Microbiol.">
        <title>The Global Catalogue of Microorganisms (GCM) 10K type strain sequencing project: providing services to taxonomists for standard genome sequencing and annotation.</title>
        <authorList>
            <consortium name="The Broad Institute Genomics Platform"/>
            <consortium name="The Broad Institute Genome Sequencing Center for Infectious Disease"/>
            <person name="Wu L."/>
            <person name="Ma J."/>
        </authorList>
    </citation>
    <scope>NUCLEOTIDE SEQUENCE [LARGE SCALE GENOMIC DNA]</scope>
    <source>
        <strain evidence="3">CGMCC 4.7177</strain>
    </source>
</reference>
<accession>A0ABW4SIC8</accession>
<dbReference type="RefSeq" id="WP_381538576.1">
    <property type="nucleotide sequence ID" value="NZ_JBHUGI010000032.1"/>
</dbReference>
<keyword evidence="1" id="KW-0732">Signal</keyword>
<proteinExistence type="predicted"/>
<protein>
    <submittedName>
        <fullName evidence="2">DUF3888 domain-containing protein</fullName>
    </submittedName>
</protein>
<keyword evidence="3" id="KW-1185">Reference proteome</keyword>
<comment type="caution">
    <text evidence="2">The sequence shown here is derived from an EMBL/GenBank/DDBJ whole genome shotgun (WGS) entry which is preliminary data.</text>
</comment>
<evidence type="ECO:0000313" key="3">
    <source>
        <dbReference type="Proteomes" id="UP001597218"/>
    </source>
</evidence>
<evidence type="ECO:0000313" key="2">
    <source>
        <dbReference type="EMBL" id="MFD1928899.1"/>
    </source>
</evidence>
<feature type="signal peptide" evidence="1">
    <location>
        <begin position="1"/>
        <end position="22"/>
    </location>
</feature>
<feature type="chain" id="PRO_5046361774" evidence="1">
    <location>
        <begin position="23"/>
        <end position="129"/>
    </location>
</feature>
<dbReference type="EMBL" id="JBHUGI010000032">
    <property type="protein sequence ID" value="MFD1928899.1"/>
    <property type="molecule type" value="Genomic_DNA"/>
</dbReference>
<gene>
    <name evidence="2" type="ORF">ACFSFY_12730</name>
</gene>
<dbReference type="InterPro" id="IPR024984">
    <property type="entry name" value="DUF3888"/>
</dbReference>
<sequence>MKKSLLILLACLTLFSYSPGQAKTVTETDIRLRDDLILNLLYPSIQKELEKQYGAGKQFECQKIIQIKRLPVGTYLFNVTVQLITFEDAHGPPNDLVTITFNNETSQDWHAIDFKRKRLKENEIPKLCN</sequence>
<evidence type="ECO:0000256" key="1">
    <source>
        <dbReference type="SAM" id="SignalP"/>
    </source>
</evidence>
<organism evidence="2 3">
    <name type="scientific">Sporosarcina siberiensis</name>
    <dbReference type="NCBI Taxonomy" id="1365606"/>
    <lineage>
        <taxon>Bacteria</taxon>
        <taxon>Bacillati</taxon>
        <taxon>Bacillota</taxon>
        <taxon>Bacilli</taxon>
        <taxon>Bacillales</taxon>
        <taxon>Caryophanaceae</taxon>
        <taxon>Sporosarcina</taxon>
    </lineage>
</organism>